<evidence type="ECO:0000256" key="1">
    <source>
        <dbReference type="ARBA" id="ARBA00023033"/>
    </source>
</evidence>
<sequence length="158" mass="18456">LINPVFHPSNIKRFLPAMNDVSRNLVDCLALEGKGVDPKDDIFHAVLGSLFGTIMPLHHMESDVPQNFQKLFHIGGILHIKRVFKIWLRCDWLFKVLHRRDIQQFRALSSVCMAYLDKILKNWIGCQKQFPDLIRIDKKEDAKNLFDVIFENPPDDFE</sequence>
<feature type="non-terminal residue" evidence="2">
    <location>
        <position position="158"/>
    </location>
</feature>
<organism evidence="2">
    <name type="scientific">Graphocephala atropunctata</name>
    <dbReference type="NCBI Taxonomy" id="36148"/>
    <lineage>
        <taxon>Eukaryota</taxon>
        <taxon>Metazoa</taxon>
        <taxon>Ecdysozoa</taxon>
        <taxon>Arthropoda</taxon>
        <taxon>Hexapoda</taxon>
        <taxon>Insecta</taxon>
        <taxon>Pterygota</taxon>
        <taxon>Neoptera</taxon>
        <taxon>Paraneoptera</taxon>
        <taxon>Hemiptera</taxon>
        <taxon>Auchenorrhyncha</taxon>
        <taxon>Membracoidea</taxon>
        <taxon>Cicadellidae</taxon>
        <taxon>Cicadellinae</taxon>
        <taxon>Cicadellini</taxon>
        <taxon>Graphocephala</taxon>
    </lineage>
</organism>
<accession>A0A1B6KFW6</accession>
<dbReference type="GO" id="GO:0004497">
    <property type="term" value="F:monooxygenase activity"/>
    <property type="evidence" value="ECO:0007669"/>
    <property type="project" value="UniProtKB-KW"/>
</dbReference>
<name>A0A1B6KFW6_9HEMI</name>
<dbReference type="AlphaFoldDB" id="A0A1B6KFW6"/>
<keyword evidence="1" id="KW-0560">Oxidoreductase</keyword>
<feature type="non-terminal residue" evidence="2">
    <location>
        <position position="1"/>
    </location>
</feature>
<dbReference type="GO" id="GO:0005506">
    <property type="term" value="F:iron ion binding"/>
    <property type="evidence" value="ECO:0007669"/>
    <property type="project" value="InterPro"/>
</dbReference>
<dbReference type="SUPFAM" id="SSF48264">
    <property type="entry name" value="Cytochrome P450"/>
    <property type="match status" value="1"/>
</dbReference>
<proteinExistence type="predicted"/>
<protein>
    <submittedName>
        <fullName evidence="2">Uncharacterized protein</fullName>
    </submittedName>
</protein>
<dbReference type="GO" id="GO:0020037">
    <property type="term" value="F:heme binding"/>
    <property type="evidence" value="ECO:0007669"/>
    <property type="project" value="InterPro"/>
</dbReference>
<evidence type="ECO:0000313" key="2">
    <source>
        <dbReference type="EMBL" id="JAT10350.1"/>
    </source>
</evidence>
<reference evidence="2" key="1">
    <citation type="submission" date="2015-11" db="EMBL/GenBank/DDBJ databases">
        <title>De novo transcriptome assembly of four potential Pierce s Disease insect vectors from Arizona vineyards.</title>
        <authorList>
            <person name="Tassone E.E."/>
        </authorList>
    </citation>
    <scope>NUCLEOTIDE SEQUENCE</scope>
</reference>
<dbReference type="Gene3D" id="1.10.630.10">
    <property type="entry name" value="Cytochrome P450"/>
    <property type="match status" value="1"/>
</dbReference>
<keyword evidence="1" id="KW-0503">Monooxygenase</keyword>
<dbReference type="EMBL" id="GEBQ01029627">
    <property type="protein sequence ID" value="JAT10350.1"/>
    <property type="molecule type" value="Transcribed_RNA"/>
</dbReference>
<dbReference type="GO" id="GO:0016705">
    <property type="term" value="F:oxidoreductase activity, acting on paired donors, with incorporation or reduction of molecular oxygen"/>
    <property type="evidence" value="ECO:0007669"/>
    <property type="project" value="InterPro"/>
</dbReference>
<dbReference type="InterPro" id="IPR036396">
    <property type="entry name" value="Cyt_P450_sf"/>
</dbReference>
<gene>
    <name evidence="2" type="ORF">g.51037</name>
</gene>